<dbReference type="GO" id="GO:0016787">
    <property type="term" value="F:hydrolase activity"/>
    <property type="evidence" value="ECO:0007669"/>
    <property type="project" value="UniProtKB-KW"/>
</dbReference>
<dbReference type="InterPro" id="IPR005645">
    <property type="entry name" value="FSH-like_dom"/>
</dbReference>
<name>A0A3G5AKZ9_9VIRU</name>
<dbReference type="Pfam" id="PF03959">
    <property type="entry name" value="FSH1"/>
    <property type="match status" value="1"/>
</dbReference>
<proteinExistence type="predicted"/>
<dbReference type="InterPro" id="IPR050593">
    <property type="entry name" value="LovG"/>
</dbReference>
<organism evidence="3">
    <name type="scientific">Sylvanvirus sp</name>
    <dbReference type="NCBI Taxonomy" id="2487774"/>
    <lineage>
        <taxon>Viruses</taxon>
    </lineage>
</organism>
<dbReference type="PANTHER" id="PTHR48070:SF6">
    <property type="entry name" value="ESTERASE OVCA2"/>
    <property type="match status" value="1"/>
</dbReference>
<dbReference type="InterPro" id="IPR029058">
    <property type="entry name" value="AB_hydrolase_fold"/>
</dbReference>
<evidence type="ECO:0000313" key="3">
    <source>
        <dbReference type="EMBL" id="AYV86629.1"/>
    </source>
</evidence>
<keyword evidence="1 3" id="KW-0378">Hydrolase</keyword>
<dbReference type="EMBL" id="MK072510">
    <property type="protein sequence ID" value="AYV86629.1"/>
    <property type="molecule type" value="Genomic_DNA"/>
</dbReference>
<dbReference type="SUPFAM" id="SSF53474">
    <property type="entry name" value="alpha/beta-Hydrolases"/>
    <property type="match status" value="1"/>
</dbReference>
<dbReference type="PANTHER" id="PTHR48070">
    <property type="entry name" value="ESTERASE OVCA2"/>
    <property type="match status" value="1"/>
</dbReference>
<feature type="domain" description="Serine hydrolase" evidence="2">
    <location>
        <begin position="9"/>
        <end position="231"/>
    </location>
</feature>
<sequence>MSSTKTVNRSIRILCVHGAASNSDRLRKSMNTLIQAGHKYNISFEFVDSPFEYKEDNIPVQIDKCNMSNLSNPLNPSSVVSEVRRKWWSFPVNPAIDRFSIREYDTGKESLDFLLDVWNKSKYDGILGFSQGSALVQMLLFLFSNNEPSFQYIPSFALLCNTFEVTSDLFKWSNPSLNKVCPVLCISGEKDALTMAEKSELAVQLVFSPDILTCFRHKGKHHVPQHPKSVEEVLNFILANI</sequence>
<reference evidence="3" key="1">
    <citation type="submission" date="2018-10" db="EMBL/GenBank/DDBJ databases">
        <title>Hidden diversity of soil giant viruses.</title>
        <authorList>
            <person name="Schulz F."/>
            <person name="Alteio L."/>
            <person name="Goudeau D."/>
            <person name="Ryan E.M."/>
            <person name="Malmstrom R.R."/>
            <person name="Blanchard J."/>
            <person name="Woyke T."/>
        </authorList>
    </citation>
    <scope>NUCLEOTIDE SEQUENCE</scope>
    <source>
        <strain evidence="3">SYV1</strain>
    </source>
</reference>
<dbReference type="Gene3D" id="3.40.50.1820">
    <property type="entry name" value="alpha/beta hydrolase"/>
    <property type="match status" value="1"/>
</dbReference>
<accession>A0A3G5AKZ9</accession>
<gene>
    <name evidence="3" type="ORF">Sylvanvirus4_43</name>
</gene>
<protein>
    <submittedName>
        <fullName evidence="3">Serine hydrolase</fullName>
    </submittedName>
</protein>
<evidence type="ECO:0000256" key="1">
    <source>
        <dbReference type="ARBA" id="ARBA00022801"/>
    </source>
</evidence>
<evidence type="ECO:0000259" key="2">
    <source>
        <dbReference type="Pfam" id="PF03959"/>
    </source>
</evidence>